<evidence type="ECO:0000259" key="6">
    <source>
        <dbReference type="PROSITE" id="PS50928"/>
    </source>
</evidence>
<keyword evidence="8" id="KW-1185">Reference proteome</keyword>
<gene>
    <name evidence="7" type="ORF">H5985_05310</name>
</gene>
<evidence type="ECO:0000256" key="2">
    <source>
        <dbReference type="ARBA" id="ARBA00022692"/>
    </source>
</evidence>
<feature type="transmembrane region" description="Helical" evidence="5">
    <location>
        <begin position="117"/>
        <end position="137"/>
    </location>
</feature>
<dbReference type="SUPFAM" id="SSF161098">
    <property type="entry name" value="MetI-like"/>
    <property type="match status" value="2"/>
</dbReference>
<evidence type="ECO:0000256" key="3">
    <source>
        <dbReference type="ARBA" id="ARBA00022989"/>
    </source>
</evidence>
<keyword evidence="5" id="KW-0813">Transport</keyword>
<keyword evidence="2 5" id="KW-0812">Transmembrane</keyword>
<evidence type="ECO:0000256" key="1">
    <source>
        <dbReference type="ARBA" id="ARBA00004651"/>
    </source>
</evidence>
<dbReference type="InterPro" id="IPR035906">
    <property type="entry name" value="MetI-like_sf"/>
</dbReference>
<dbReference type="PANTHER" id="PTHR43496:SF1">
    <property type="entry name" value="POLYGALACTURONAN_RHAMNOGALACTURONAN TRANSPORT SYSTEM PERMEASE PROTEIN YTEP"/>
    <property type="match status" value="1"/>
</dbReference>
<feature type="transmembrane region" description="Helical" evidence="5">
    <location>
        <begin position="388"/>
        <end position="409"/>
    </location>
</feature>
<name>A0ABS2GVD5_9BURK</name>
<feature type="domain" description="ABC transmembrane type-1" evidence="6">
    <location>
        <begin position="52"/>
        <end position="245"/>
    </location>
</feature>
<comment type="similarity">
    <text evidence="5">Belongs to the binding-protein-dependent transport system permease family.</text>
</comment>
<feature type="transmembrane region" description="Helical" evidence="5">
    <location>
        <begin position="358"/>
        <end position="382"/>
    </location>
</feature>
<proteinExistence type="inferred from homology"/>
<keyword evidence="3 5" id="KW-1133">Transmembrane helix</keyword>
<evidence type="ECO:0000256" key="5">
    <source>
        <dbReference type="RuleBase" id="RU363032"/>
    </source>
</evidence>
<feature type="transmembrane region" description="Helical" evidence="5">
    <location>
        <begin position="322"/>
        <end position="346"/>
    </location>
</feature>
<feature type="domain" description="ABC transmembrane type-1" evidence="6">
    <location>
        <begin position="322"/>
        <end position="517"/>
    </location>
</feature>
<feature type="transmembrane region" description="Helical" evidence="5">
    <location>
        <begin position="47"/>
        <end position="78"/>
    </location>
</feature>
<dbReference type="CDD" id="cd06261">
    <property type="entry name" value="TM_PBP2"/>
    <property type="match status" value="2"/>
</dbReference>
<dbReference type="InterPro" id="IPR000515">
    <property type="entry name" value="MetI-like"/>
</dbReference>
<accession>A0ABS2GVD5</accession>
<comment type="subcellular location">
    <subcellularLocation>
        <location evidence="1 5">Cell membrane</location>
        <topology evidence="1 5">Multi-pass membrane protein</topology>
    </subcellularLocation>
</comment>
<dbReference type="Gene3D" id="1.10.3720.10">
    <property type="entry name" value="MetI-like"/>
    <property type="match status" value="2"/>
</dbReference>
<dbReference type="RefSeq" id="WP_205050275.1">
    <property type="nucleotide sequence ID" value="NZ_JACJKX010000008.1"/>
</dbReference>
<evidence type="ECO:0000313" key="7">
    <source>
        <dbReference type="EMBL" id="MBM6928687.1"/>
    </source>
</evidence>
<dbReference type="PANTHER" id="PTHR43496">
    <property type="entry name" value="PROTEIN LPLB"/>
    <property type="match status" value="1"/>
</dbReference>
<evidence type="ECO:0000256" key="4">
    <source>
        <dbReference type="ARBA" id="ARBA00023136"/>
    </source>
</evidence>
<reference evidence="7 8" key="1">
    <citation type="journal article" date="2021" name="Sci. Rep.">
        <title>The distribution of antibiotic resistance genes in chicken gut microbiota commensals.</title>
        <authorList>
            <person name="Juricova H."/>
            <person name="Matiasovicova J."/>
            <person name="Kubasova T."/>
            <person name="Cejkova D."/>
            <person name="Rychlik I."/>
        </authorList>
    </citation>
    <scope>NUCLEOTIDE SEQUENCE [LARGE SCALE GENOMIC DNA]</scope>
    <source>
        <strain evidence="7 8">An562</strain>
    </source>
</reference>
<dbReference type="Pfam" id="PF00528">
    <property type="entry name" value="BPD_transp_1"/>
    <property type="match status" value="1"/>
</dbReference>
<feature type="transmembrane region" description="Helical" evidence="5">
    <location>
        <begin position="274"/>
        <end position="302"/>
    </location>
</feature>
<feature type="transmembrane region" description="Helical" evidence="5">
    <location>
        <begin position="181"/>
        <end position="203"/>
    </location>
</feature>
<evidence type="ECO:0000313" key="8">
    <source>
        <dbReference type="Proteomes" id="UP000777002"/>
    </source>
</evidence>
<comment type="caution">
    <text evidence="7">The sequence shown here is derived from an EMBL/GenBank/DDBJ whole genome shotgun (WGS) entry which is preliminary data.</text>
</comment>
<protein>
    <submittedName>
        <fullName evidence="7">ABC transporter permease subunit</fullName>
    </submittedName>
</protein>
<feature type="transmembrane region" description="Helical" evidence="5">
    <location>
        <begin position="496"/>
        <end position="517"/>
    </location>
</feature>
<feature type="transmembrane region" description="Helical" evidence="5">
    <location>
        <begin position="457"/>
        <end position="476"/>
    </location>
</feature>
<sequence>MMRLKKTALIIFVLLIAFLASGVLLPALNLTATLFEAESFSSFFSGYFFKCLINTILMGTGVALIACLAGFFIAFCIVSENSRAAFWMKTLFPCALFAPSVMPAIGLIYLFGYNGLIVQTSLYGAVGIFLGALVFVLPHTTMQLMLALERFDTRLIDAAKSLGADTLTCMRKILLPHCKKAFINAFLIAFVLTITDFGVPKLLGGNFPMLATEIYNLAIGTQNMPAAAFLSLWLFAPAALAFYFTSRNTDATLTSQTIKPLRAKREGIFSVFRILAWCAILYEVATIAIVIYGSFVTFWPYVPALTLDNYAFHNSTYGIRPWFNSVVLASLVAVIGTLLAFTGAVIKTRLNCIAQSLSTLYTTLATFSLCIPGTVLGLAFAITYAGVSFFSGTVGAMVLLVFNCIIHLFTVSHLTATHTLETIDSRYETVGQSLGVGVLSVLRRVTLPLAKTGFREVFCYFFASTLTTISAVVFLYTPQTMPAAVAAIQMIDSGFISEGAAMSTLIFFSALGVRLVMTKWIH</sequence>
<dbReference type="Proteomes" id="UP000777002">
    <property type="component" value="Unassembled WGS sequence"/>
</dbReference>
<dbReference type="PROSITE" id="PS50928">
    <property type="entry name" value="ABC_TM1"/>
    <property type="match status" value="2"/>
</dbReference>
<keyword evidence="4 5" id="KW-0472">Membrane</keyword>
<dbReference type="EMBL" id="JACJKX010000008">
    <property type="protein sequence ID" value="MBM6928687.1"/>
    <property type="molecule type" value="Genomic_DNA"/>
</dbReference>
<feature type="transmembrane region" description="Helical" evidence="5">
    <location>
        <begin position="223"/>
        <end position="244"/>
    </location>
</feature>
<organism evidence="7 8">
    <name type="scientific">Parasutterella secunda</name>
    <dbReference type="NCBI Taxonomy" id="626947"/>
    <lineage>
        <taxon>Bacteria</taxon>
        <taxon>Pseudomonadati</taxon>
        <taxon>Pseudomonadota</taxon>
        <taxon>Betaproteobacteria</taxon>
        <taxon>Burkholderiales</taxon>
        <taxon>Sutterellaceae</taxon>
        <taxon>Parasutterella</taxon>
    </lineage>
</organism>
<feature type="transmembrane region" description="Helical" evidence="5">
    <location>
        <begin position="90"/>
        <end position="111"/>
    </location>
</feature>